<reference evidence="8 9" key="1">
    <citation type="submission" date="2025-05" db="UniProtKB">
        <authorList>
            <consortium name="RefSeq"/>
        </authorList>
    </citation>
    <scope>NUCLEOTIDE SEQUENCE [LARGE SCALE GENOMIC DNA]</scope>
</reference>
<dbReference type="PANTHER" id="PTHR23104:SF15">
    <property type="entry name" value="CELL GROWTH REGULATOR WITH EF HAND DOMAIN PROTEIN 1"/>
    <property type="match status" value="1"/>
</dbReference>
<keyword evidence="3" id="KW-0677">Repeat</keyword>
<dbReference type="InterPro" id="IPR002048">
    <property type="entry name" value="EF_hand_dom"/>
</dbReference>
<name>A0ABM5F8D4_9SAUR</name>
<dbReference type="Gene3D" id="1.10.238.10">
    <property type="entry name" value="EF-hand"/>
    <property type="match status" value="1"/>
</dbReference>
<feature type="domain" description="EF-hand" evidence="7">
    <location>
        <begin position="83"/>
        <end position="118"/>
    </location>
</feature>
<gene>
    <name evidence="9 10" type="primary">CGREF1</name>
</gene>
<evidence type="ECO:0000313" key="8">
    <source>
        <dbReference type="Proteomes" id="UP001652642"/>
    </source>
</evidence>
<proteinExistence type="predicted"/>
<evidence type="ECO:0000256" key="3">
    <source>
        <dbReference type="ARBA" id="ARBA00022737"/>
    </source>
</evidence>
<dbReference type="Pfam" id="PF13499">
    <property type="entry name" value="EF-hand_7"/>
    <property type="match status" value="1"/>
</dbReference>
<protein>
    <submittedName>
        <fullName evidence="9 10">Cell growth regulator with EF hand domain protein 1</fullName>
    </submittedName>
</protein>
<dbReference type="InterPro" id="IPR011992">
    <property type="entry name" value="EF-hand-dom_pair"/>
</dbReference>
<evidence type="ECO:0000256" key="5">
    <source>
        <dbReference type="SAM" id="MobiDB-lite"/>
    </source>
</evidence>
<keyword evidence="2 6" id="KW-0732">Signal</keyword>
<dbReference type="GeneID" id="110086986"/>
<evidence type="ECO:0000256" key="2">
    <source>
        <dbReference type="ARBA" id="ARBA00022729"/>
    </source>
</evidence>
<organism evidence="8 10">
    <name type="scientific">Pogona vitticeps</name>
    <name type="common">central bearded dragon</name>
    <dbReference type="NCBI Taxonomy" id="103695"/>
    <lineage>
        <taxon>Eukaryota</taxon>
        <taxon>Metazoa</taxon>
        <taxon>Chordata</taxon>
        <taxon>Craniata</taxon>
        <taxon>Vertebrata</taxon>
        <taxon>Euteleostomi</taxon>
        <taxon>Lepidosauria</taxon>
        <taxon>Squamata</taxon>
        <taxon>Bifurcata</taxon>
        <taxon>Unidentata</taxon>
        <taxon>Episquamata</taxon>
        <taxon>Toxicofera</taxon>
        <taxon>Iguania</taxon>
        <taxon>Acrodonta</taxon>
        <taxon>Agamidae</taxon>
        <taxon>Amphibolurinae</taxon>
        <taxon>Pogona</taxon>
    </lineage>
</organism>
<keyword evidence="8" id="KW-1185">Reference proteome</keyword>
<dbReference type="InterPro" id="IPR018247">
    <property type="entry name" value="EF_Hand_1_Ca_BS"/>
</dbReference>
<evidence type="ECO:0000313" key="10">
    <source>
        <dbReference type="RefSeq" id="XP_072841669.1"/>
    </source>
</evidence>
<keyword evidence="4" id="KW-0106">Calcium</keyword>
<feature type="compositionally biased region" description="Basic and acidic residues" evidence="5">
    <location>
        <begin position="36"/>
        <end position="45"/>
    </location>
</feature>
<keyword evidence="1" id="KW-0479">Metal-binding</keyword>
<sequence>MRRSLFAAAALLLLLLLLLRAPAGWAAPKDGGPAGRPERPQDAGDRPAFSLNPLHPGKESLRMLQEYLKSVRRADEEASAALTRDQALLFLFALHDDDQSGRLDGLELMQLLRGLGSWQAEGKPSPDSVVQMVDSILAAQDINGDGVLEPSEMLLGPQQQGQPPASPNREEGGPAPWAPEATPHHHHHHQEGAAGLPERQEGLPSITTTSEAAPEQGTKEGPAPQ</sequence>
<evidence type="ECO:0000313" key="9">
    <source>
        <dbReference type="RefSeq" id="XP_072841665.1"/>
    </source>
</evidence>
<accession>A0ABM5F8D4</accession>
<dbReference type="InterPro" id="IPR052110">
    <property type="entry name" value="MCFD2-like"/>
</dbReference>
<evidence type="ECO:0000256" key="1">
    <source>
        <dbReference type="ARBA" id="ARBA00022723"/>
    </source>
</evidence>
<feature type="region of interest" description="Disordered" evidence="5">
    <location>
        <begin position="147"/>
        <end position="225"/>
    </location>
</feature>
<feature type="signal peptide" evidence="6">
    <location>
        <begin position="1"/>
        <end position="26"/>
    </location>
</feature>
<feature type="chain" id="PRO_5045028154" evidence="6">
    <location>
        <begin position="27"/>
        <end position="225"/>
    </location>
</feature>
<evidence type="ECO:0000256" key="4">
    <source>
        <dbReference type="ARBA" id="ARBA00022837"/>
    </source>
</evidence>
<dbReference type="PROSITE" id="PS00018">
    <property type="entry name" value="EF_HAND_1"/>
    <property type="match status" value="2"/>
</dbReference>
<dbReference type="PANTHER" id="PTHR23104">
    <property type="entry name" value="MULTIPLE COAGULATION FACTOR DEFICIENCY PROTEIN 2 NEURAL STEM CELL DERIVED NEURONAL SURVIVAL PROTEIN"/>
    <property type="match status" value="1"/>
</dbReference>
<dbReference type="Proteomes" id="UP001652642">
    <property type="component" value="Chromosome 1"/>
</dbReference>
<dbReference type="RefSeq" id="XP_072841665.1">
    <property type="nucleotide sequence ID" value="XM_072985564.1"/>
</dbReference>
<evidence type="ECO:0000256" key="6">
    <source>
        <dbReference type="SAM" id="SignalP"/>
    </source>
</evidence>
<evidence type="ECO:0000259" key="7">
    <source>
        <dbReference type="PROSITE" id="PS50222"/>
    </source>
</evidence>
<feature type="region of interest" description="Disordered" evidence="5">
    <location>
        <begin position="27"/>
        <end position="55"/>
    </location>
</feature>
<dbReference type="PROSITE" id="PS50222">
    <property type="entry name" value="EF_HAND_2"/>
    <property type="match status" value="1"/>
</dbReference>
<dbReference type="SUPFAM" id="SSF47473">
    <property type="entry name" value="EF-hand"/>
    <property type="match status" value="1"/>
</dbReference>
<dbReference type="RefSeq" id="XP_072841669.1">
    <property type="nucleotide sequence ID" value="XM_072985568.1"/>
</dbReference>
<dbReference type="CDD" id="cd00051">
    <property type="entry name" value="EFh"/>
    <property type="match status" value="1"/>
</dbReference>